<dbReference type="Gene3D" id="3.20.20.370">
    <property type="entry name" value="Glycoside hydrolase/deacetylase"/>
    <property type="match status" value="1"/>
</dbReference>
<accession>A0A2V3ZWM0</accession>
<dbReference type="AlphaFoldDB" id="A0A2V3ZWM0"/>
<protein>
    <recommendedName>
        <fullName evidence="3">NodB homology domain-containing protein</fullName>
    </recommendedName>
</protein>
<evidence type="ECO:0000313" key="1">
    <source>
        <dbReference type="EMBL" id="PXX97920.1"/>
    </source>
</evidence>
<gene>
    <name evidence="1" type="ORF">DF185_16410</name>
</gene>
<dbReference type="GO" id="GO:0005975">
    <property type="term" value="P:carbohydrate metabolic process"/>
    <property type="evidence" value="ECO:0007669"/>
    <property type="project" value="InterPro"/>
</dbReference>
<evidence type="ECO:0000313" key="2">
    <source>
        <dbReference type="Proteomes" id="UP000248079"/>
    </source>
</evidence>
<dbReference type="SUPFAM" id="SSF88713">
    <property type="entry name" value="Glycoside hydrolase/deacetylase"/>
    <property type="match status" value="1"/>
</dbReference>
<dbReference type="EMBL" id="QFLI01000008">
    <property type="protein sequence ID" value="PXX97920.1"/>
    <property type="molecule type" value="Genomic_DNA"/>
</dbReference>
<dbReference type="Proteomes" id="UP000248079">
    <property type="component" value="Unassembled WGS sequence"/>
</dbReference>
<name>A0A2V3ZWM0_9BACT</name>
<sequence length="362" mass="41980">MISLCLTLDYELFGSGRGNVFTHIIEPTNRLLAICSKYGMKLTIFFEVVEYWKLKEVYESGESMGYERNPAEAMANQIKKAHQLGHDIQLHLHPQWIDAQYHNGEWQLNMDYWRLPEVPDQANEKISMGLSKLIRKGKEELENMLRPINPLYKCNVLRAGGYNIDPSERLLKALKENEFIADSSVYYGGKAESELSKYDYTLVKKEIPYWFTNGSLLAASKNEKEFVELPVFAKKIRRISKYDLVRIRSALKNKANSIEKFKNNSTKKTKWEILQFLMDKEAVTWDFCLFSKSKMRKFLNAAIKIKESSNTSFHPFVLVGHPKDFYYSDAIEFLAMKASGGKLKFFTISEAIVQIKETHTNK</sequence>
<evidence type="ECO:0008006" key="3">
    <source>
        <dbReference type="Google" id="ProtNLM"/>
    </source>
</evidence>
<dbReference type="RefSeq" id="WP_110361852.1">
    <property type="nucleotide sequence ID" value="NZ_QFLI01000008.1"/>
</dbReference>
<comment type="caution">
    <text evidence="1">The sequence shown here is derived from an EMBL/GenBank/DDBJ whole genome shotgun (WGS) entry which is preliminary data.</text>
</comment>
<dbReference type="OrthoDB" id="8597776at2"/>
<proteinExistence type="predicted"/>
<reference evidence="1 2" key="1">
    <citation type="submission" date="2018-05" db="EMBL/GenBank/DDBJ databases">
        <title>Marinifilum breve JC075T sp. nov., a marine bacterium isolated from Yongle Blue Hole in the South China Sea.</title>
        <authorList>
            <person name="Fu T."/>
        </authorList>
    </citation>
    <scope>NUCLEOTIDE SEQUENCE [LARGE SCALE GENOMIC DNA]</scope>
    <source>
        <strain evidence="1 2">JC075</strain>
    </source>
</reference>
<dbReference type="InterPro" id="IPR011330">
    <property type="entry name" value="Glyco_hydro/deAcase_b/a-brl"/>
</dbReference>
<organism evidence="1 2">
    <name type="scientific">Marinifilum breve</name>
    <dbReference type="NCBI Taxonomy" id="2184082"/>
    <lineage>
        <taxon>Bacteria</taxon>
        <taxon>Pseudomonadati</taxon>
        <taxon>Bacteroidota</taxon>
        <taxon>Bacteroidia</taxon>
        <taxon>Marinilabiliales</taxon>
        <taxon>Marinifilaceae</taxon>
    </lineage>
</organism>
<keyword evidence="2" id="KW-1185">Reference proteome</keyword>